<dbReference type="EMBL" id="JAVHJO010000015">
    <property type="protein sequence ID" value="KAK6527510.1"/>
    <property type="molecule type" value="Genomic_DNA"/>
</dbReference>
<keyword evidence="5" id="KW-0378">Hydrolase</keyword>
<dbReference type="GO" id="GO:0004843">
    <property type="term" value="F:cysteine-type deubiquitinase activity"/>
    <property type="evidence" value="ECO:0007669"/>
    <property type="project" value="UniProtKB-EC"/>
</dbReference>
<gene>
    <name evidence="11" type="ORF">TWF694_004493</name>
</gene>
<keyword evidence="4" id="KW-0833">Ubl conjugation pathway</keyword>
<evidence type="ECO:0000256" key="5">
    <source>
        <dbReference type="ARBA" id="ARBA00022801"/>
    </source>
</evidence>
<dbReference type="Pfam" id="PF20255">
    <property type="entry name" value="DUF6606"/>
    <property type="match status" value="1"/>
</dbReference>
<evidence type="ECO:0000313" key="11">
    <source>
        <dbReference type="EMBL" id="KAK6527510.1"/>
    </source>
</evidence>
<evidence type="ECO:0000313" key="12">
    <source>
        <dbReference type="Proteomes" id="UP001365542"/>
    </source>
</evidence>
<evidence type="ECO:0000256" key="3">
    <source>
        <dbReference type="ARBA" id="ARBA00022670"/>
    </source>
</evidence>
<dbReference type="Pfam" id="PF12359">
    <property type="entry name" value="DUF3645"/>
    <property type="match status" value="1"/>
</dbReference>
<keyword evidence="6" id="KW-0788">Thiol protease</keyword>
<dbReference type="InterPro" id="IPR046541">
    <property type="entry name" value="DUF6606"/>
</dbReference>
<keyword evidence="3" id="KW-0645">Protease</keyword>
<protein>
    <recommendedName>
        <fullName evidence="2">ubiquitinyl hydrolase 1</fullName>
        <ecNumber evidence="2">3.4.19.12</ecNumber>
    </recommendedName>
</protein>
<comment type="catalytic activity">
    <reaction evidence="1">
        <text>Thiol-dependent hydrolysis of ester, thioester, amide, peptide and isopeptide bonds formed by the C-terminal Gly of ubiquitin (a 76-residue protein attached to proteins as an intracellular targeting signal).</text>
        <dbReference type="EC" id="3.4.19.12"/>
    </reaction>
</comment>
<keyword evidence="7" id="KW-0175">Coiled coil</keyword>
<feature type="domain" description="DUF3638" evidence="8">
    <location>
        <begin position="1997"/>
        <end position="2217"/>
    </location>
</feature>
<evidence type="ECO:0000256" key="1">
    <source>
        <dbReference type="ARBA" id="ARBA00000707"/>
    </source>
</evidence>
<evidence type="ECO:0000256" key="6">
    <source>
        <dbReference type="ARBA" id="ARBA00022807"/>
    </source>
</evidence>
<organism evidence="11 12">
    <name type="scientific">Orbilia ellipsospora</name>
    <dbReference type="NCBI Taxonomy" id="2528407"/>
    <lineage>
        <taxon>Eukaryota</taxon>
        <taxon>Fungi</taxon>
        <taxon>Dikarya</taxon>
        <taxon>Ascomycota</taxon>
        <taxon>Pezizomycotina</taxon>
        <taxon>Orbiliomycetes</taxon>
        <taxon>Orbiliales</taxon>
        <taxon>Orbiliaceae</taxon>
        <taxon>Orbilia</taxon>
    </lineage>
</organism>
<dbReference type="PANTHER" id="PTHR13367:SF33">
    <property type="entry name" value="P-LOOP CONTAINING NUCLEOSIDE TRIPHOSPHATE HYDROLASE PROTEIN"/>
    <property type="match status" value="1"/>
</dbReference>
<reference evidence="11 12" key="1">
    <citation type="submission" date="2019-10" db="EMBL/GenBank/DDBJ databases">
        <authorList>
            <person name="Palmer J.M."/>
        </authorList>
    </citation>
    <scope>NUCLEOTIDE SEQUENCE [LARGE SCALE GENOMIC DNA]</scope>
    <source>
        <strain evidence="11 12">TWF694</strain>
    </source>
</reference>
<evidence type="ECO:0000259" key="9">
    <source>
        <dbReference type="Pfam" id="PF12359"/>
    </source>
</evidence>
<dbReference type="InterPro" id="IPR022099">
    <property type="entry name" value="DUF3638"/>
</dbReference>
<sequence>MVLFRNRPTQEQGLTKETLTFIINHVVLPPKVPQEEESDIRTKNFKLLEFLETVAGEYVSSSSNLPVPTKAIRLLKATARIHDPGADFAGRLREAILNLEEGDVFAVHVFMQNAGLVFRRLGDSLQMEAFEASPLPGAVLGCKGRLRCKFPGPVTAIPWEEARDPAFLKELGNYLQHMDTEKFTAKTLSKSRKGGNDLSEERGTADPRYIVELFTGITRGIGTEVEKSGILKNLRDEVNWKDARDPWRRSGLWLVIRVALQSTLGYDEYKCFLLETIRAILDQAIKLNVDSYMLSCINRKLARRASKIGQPKIPQFLLERILKTSEEAQQILSGRWRQEISDSEPLVKWEAGLNTPQNIAEAGHIRLRNASSWIENRLEAYRNPLVTIANVKDPQEKYRHKDLSSPPVLSGGTEVEAAINLINFERWIERNLENWCSSLTADDQTERIRFLSTSIKDYHVAASKIYVKRNILDTSKMLLIIMEMWIQLDKAICKKERLLLEYSPEIPTKLLEPLLLINMNEMKRLQKVENYLQNRHSVAKRYNRSSIFSSASSRTSFAVQYYNQSTELQALRVEIVVKAETARENKKRELKKLNEKYRKLLADYQGMSCEERRTNRKGKKYHSHGYCDRCQLWDQIQGMKITAHEWPLPAGENEIKSTIFELKPPRQFATWRDLTYYILIDVCTTAPNEYSTTKSYCFKNWDILGSVRSNIRPRVTWSSQTKPISGGSHYSERRIPANESDILVKHAGQFLLLDTENEEWIRDRHETCSLVPLCTSKLSGTPYEVLAYAVNNTTHSHNEVISEQYKCPKSLTLHEYEAFSSLRSGDRLQWHNILIELRKGDLKFKDEPVFTLFLHAACHAGEATDSLDWRRNSHVTLSAERFSLELLKTLRQALSVLEDNWQQANTLKLLILLARRLLTGGHPCVKSEVISFLKVARKVCNPWVESIRDKLKTESDADSIQKLRYWLLRILGIQCSSFDVEEDVVPLVFESCEDIIQFLICQITIHENCLGILSKLPLDLSFLLEANRRLGITVEDYIQDRIRQNPDILFGILRKSLPTQKASGSWHQLAQPAERWWRLNSNGCEGSPTTIFDFNVLQGKLLIDGQPNGRLPENYFTHDSYVKLLGNRILDIIPSQMPGMRYQTKEKFYGSTLHFQMNGGFLIIRKQCAEEYEFIPADQFFGDLPRPLIESGSQWLNLSQGQVIFYQSDFWWADAPLEDDWILNRRDGNWVMERKSDKLIDIDSGIHTAAYQILGPIEAREYLITTINQNGRVCINLPKYELSFFINESHLVECESLKGWVVDPHQKLGTFIGLRTFLKLRSSDECLNKECVLVPLGSIKPALAKTGNHCVVHVEPIYRERTYTIYHIDKFLKQVRDDGTLRARYTRIYLHAVTSGIMEDPLTGRTGVDESLDLLKNAASFSFPQLHHDEACLLSEIGNLTPSRYFYPEHLREMQEVGWKKNMPAWVQHDEFYTAVRDILNDWNRRQFLIEGSEVHDVLEIGSDDLLERGRNISSAFIPGDPHAPHRHSAAVLHSPRNAVTDREAYVQVMSRASFQWEEKQYLDLEFGSLLMRKNSLPGYSSYKSLEYSSNLLGTPPSDQWCTLYELCRRATKADRFGLLFVFSYLVYDEPANRKFLQSLLAVAVNNNFNNLPIPPYNDFQLGIGIEPEISDIEYLLGRSPVPYELSFYSARDKEDYGLAYNTDLKNQTELAARAIFDQWPTSNVVSPSSSVYPLLDLARSMTDIRRRFETCYRNSEFSDHLDEVIRRLRNLRSDTNILKPFRYPTTCAKEFTEQPEQPQDYFPNLERLLKERLAPKDREMEITRPYSLVHDEVEVDGGRSLQRVVSVVRKLGDSGEEFTKLYAKRLLESIKVLKDCQMTRGLKKIPVELSALREHEHVATAYVNTLLSSMRQALLPVTEVQQLQKMSGVWPSITRLNLLQKLRLAERGKLSPGWKETIVALGEAITWEQRASRLVNLACKNLVQEFDREVRNPGRQNWIAGDQIDWLLLELDSEVLIRPVQASIGFSMMDSKNGNAVMQLNMGEGKSAIIIPAVAAALADTTRLVRPIVLKPLFTQAFHTLVQKLSSLSDRRVYYLPFGRQTNLSTEKVKTIQKLYEDCMRSGAIVLALPEHILSFKLAGVEQTIQDQEGISKPLISCQQWLSKNVRDILDESDEILHNRYQLIYTKGSQLPMEGGRDRWILIQELLDLVQEKAIQYSRENPTAIDVEPKKAEVKYRSIRVIDSSIGNQMLQEVASDICMADDDKVPSVSIKLKLLSPSIRELALRFISAKLISAKEQNDLFNVCGNIKTQLLVLRGLIVDGVLLFILRDKRCRVDYGLDRQRSNLAVPYRAKDRPAARAEFSHPEVVLVLTCLSYYYGGLAMEDLRICFDLLEKTDNPDLTYEYWIKCYPNIALNLSRLSCINLEDDEAVQRVFGIFRYNKTVIDFFLAEFVFPREAKSFPSKLSTSAWDLAERKHHNTTGFSGTNDNRYLLPTSIQQLDLPEQVHTNSLVLKNILLEENNSVFKAHKDNARLEAHEILAQIAGFIPRVQVLLDVGAQILELENCEVAEAWLKADKSSEIQGVVFFGDNDELLIMRRGGKTESFVTSALSKQLGHLLVFLDEAHTRGVDLVLPAGSRAAVMLGPNLVKDKFVQGCMRMRKLGNGHSLIFVASPDIYAQIQKSANKQPNELIDTSDVLLWTMLESCRQIEQGFSTWADQGLQYLTRRTGWETFQQNRCKDQLEEMMVEKDARLLIDMYGVGGSIKMISPQPVPLDEVQAIYSRLDQFGIKQSHSVSVQEEQERETEQEQELEIYKEYPLPAKPSEHSLDIAILAMALSGRLNKSSKAFSLAYSQYESTSARSKLDCENWTSELFATEDFKKTVELESKDSMDDYLRPVRWILSTHDRAGLLLLSPYEANRLFPVLMESKVCSLLCYAPRVTKFMRTFEYLNCCPMPGLDEGFTYGTPALAARIALNVFAGQLFFSDEIYYHEFCNYLGISYGQLDDRLQRDTEGWVSMKTGEFTNPQAGLSVSKFTRSPLPFLAEIVKMRRKGQGFFLTHLGSVLNARRIEPTDF</sequence>
<evidence type="ECO:0000256" key="4">
    <source>
        <dbReference type="ARBA" id="ARBA00022786"/>
    </source>
</evidence>
<dbReference type="InterPro" id="IPR022105">
    <property type="entry name" value="DUF3645"/>
</dbReference>
<feature type="domain" description="DUF3645" evidence="9">
    <location>
        <begin position="2341"/>
        <end position="2373"/>
    </location>
</feature>
<dbReference type="EC" id="3.4.19.12" evidence="2"/>
<dbReference type="GO" id="GO:0006508">
    <property type="term" value="P:proteolysis"/>
    <property type="evidence" value="ECO:0007669"/>
    <property type="project" value="UniProtKB-KW"/>
</dbReference>
<evidence type="ECO:0000259" key="10">
    <source>
        <dbReference type="Pfam" id="PF20255"/>
    </source>
</evidence>
<proteinExistence type="predicted"/>
<dbReference type="Proteomes" id="UP001365542">
    <property type="component" value="Unassembled WGS sequence"/>
</dbReference>
<evidence type="ECO:0000256" key="7">
    <source>
        <dbReference type="SAM" id="Coils"/>
    </source>
</evidence>
<comment type="caution">
    <text evidence="11">The sequence shown here is derived from an EMBL/GenBank/DDBJ whole genome shotgun (WGS) entry which is preliminary data.</text>
</comment>
<feature type="coiled-coil region" evidence="7">
    <location>
        <begin position="576"/>
        <end position="610"/>
    </location>
</feature>
<name>A0AAV9WV97_9PEZI</name>
<feature type="domain" description="DUF6606" evidence="10">
    <location>
        <begin position="22"/>
        <end position="281"/>
    </location>
</feature>
<evidence type="ECO:0000256" key="2">
    <source>
        <dbReference type="ARBA" id="ARBA00012759"/>
    </source>
</evidence>
<evidence type="ECO:0000259" key="8">
    <source>
        <dbReference type="Pfam" id="PF12340"/>
    </source>
</evidence>
<accession>A0AAV9WV97</accession>
<dbReference type="InterPro" id="IPR051346">
    <property type="entry name" value="OTU_Deubiquitinase"/>
</dbReference>
<keyword evidence="12" id="KW-1185">Reference proteome</keyword>
<dbReference type="PANTHER" id="PTHR13367">
    <property type="entry name" value="UBIQUITIN THIOESTERASE"/>
    <property type="match status" value="1"/>
</dbReference>
<dbReference type="Pfam" id="PF12340">
    <property type="entry name" value="DUF3638"/>
    <property type="match status" value="1"/>
</dbReference>